<accession>A0A6N8U6W8</accession>
<dbReference type="EMBL" id="WUUQ01000001">
    <property type="protein sequence ID" value="MXQ73054.1"/>
    <property type="molecule type" value="Genomic_DNA"/>
</dbReference>
<comment type="caution">
    <text evidence="1">The sequence shown here is derived from an EMBL/GenBank/DDBJ whole genome shotgun (WGS) entry which is preliminary data.</text>
</comment>
<evidence type="ECO:0000313" key="1">
    <source>
        <dbReference type="EMBL" id="MXQ73054.1"/>
    </source>
</evidence>
<reference evidence="1 2" key="1">
    <citation type="submission" date="2019-12" db="EMBL/GenBank/DDBJ databases">
        <authorList>
            <person name="Yang R."/>
        </authorList>
    </citation>
    <scope>NUCLEOTIDE SEQUENCE [LARGE SCALE GENOMIC DNA]</scope>
    <source>
        <strain evidence="1 2">DONG20-135</strain>
    </source>
</reference>
<gene>
    <name evidence="1" type="ORF">GSF08_03775</name>
</gene>
<protein>
    <submittedName>
        <fullName evidence="1">Nucleotidyl transferase AbiEii/AbiGii toxin family protein</fullName>
    </submittedName>
</protein>
<proteinExistence type="predicted"/>
<name>A0A6N8U6W8_9FIRM</name>
<dbReference type="GO" id="GO:0016740">
    <property type="term" value="F:transferase activity"/>
    <property type="evidence" value="ECO:0007669"/>
    <property type="project" value="UniProtKB-KW"/>
</dbReference>
<keyword evidence="2" id="KW-1185">Reference proteome</keyword>
<dbReference type="Pfam" id="PF08843">
    <property type="entry name" value="AbiEii"/>
    <property type="match status" value="1"/>
</dbReference>
<sequence>MRNIAKINEKDRKALFQNTAAKMGLTNAIIEKDFWVCFMLDYLFHRSEWKDNIAFKGGTSLSKSYGLIERFSEDIDLILDWRVIGFTLNEPWEDRSNTKQDIFNKEANRRTEEFLKETFMPSVIADLQAELDISVNCYIEESDPQTVVFAYNRSFEDASILPVIRLEIGALAAWTPAELKPITPYAAIQYPKLFTEPTTNILTVLPKRTFWEKVTILHREAYRPENKTFPARYSRHYYDLYCMMNSSVKDDAFADIELLDKVVQFKKKFYRCPWAKYEEAKVGTMNLMPPERNLQVLKEDYEHMQNMIFGDKPDFEVILKGIEQLEKEINEI</sequence>
<dbReference type="Gene3D" id="3.10.450.620">
    <property type="entry name" value="JHP933, nucleotidyltransferase-like core domain"/>
    <property type="match status" value="1"/>
</dbReference>
<dbReference type="InterPro" id="IPR014942">
    <property type="entry name" value="AbiEii"/>
</dbReference>
<dbReference type="Proteomes" id="UP000434036">
    <property type="component" value="Unassembled WGS sequence"/>
</dbReference>
<reference evidence="1 2" key="2">
    <citation type="submission" date="2020-01" db="EMBL/GenBank/DDBJ databases">
        <title>Clostridiaceae sp. nov. isolated from the gut of human by culturomics.</title>
        <authorList>
            <person name="Chang Y."/>
        </authorList>
    </citation>
    <scope>NUCLEOTIDE SEQUENCE [LARGE SCALE GENOMIC DNA]</scope>
    <source>
        <strain evidence="1 2">DONG20-135</strain>
    </source>
</reference>
<dbReference type="AlphaFoldDB" id="A0A6N8U6W8"/>
<dbReference type="RefSeq" id="WP_160624479.1">
    <property type="nucleotide sequence ID" value="NZ_WUUQ01000001.1"/>
</dbReference>
<organism evidence="1 2">
    <name type="scientific">Copranaerobaculum intestinale</name>
    <dbReference type="NCBI Taxonomy" id="2692629"/>
    <lineage>
        <taxon>Bacteria</taxon>
        <taxon>Bacillati</taxon>
        <taxon>Bacillota</taxon>
        <taxon>Erysipelotrichia</taxon>
        <taxon>Erysipelotrichales</taxon>
        <taxon>Erysipelotrichaceae</taxon>
        <taxon>Copranaerobaculum</taxon>
    </lineage>
</organism>
<evidence type="ECO:0000313" key="2">
    <source>
        <dbReference type="Proteomes" id="UP000434036"/>
    </source>
</evidence>
<keyword evidence="1" id="KW-0808">Transferase</keyword>